<dbReference type="Pfam" id="PF05990">
    <property type="entry name" value="DUF900"/>
    <property type="match status" value="1"/>
</dbReference>
<keyword evidence="1" id="KW-0378">Hydrolase</keyword>
<protein>
    <submittedName>
        <fullName evidence="1">Alpha/beta fold hydrolase</fullName>
    </submittedName>
</protein>
<dbReference type="Proteomes" id="UP001219349">
    <property type="component" value="Chromosome"/>
</dbReference>
<name>A0ABY7SJ19_9RHOB</name>
<gene>
    <name evidence="1" type="ORF">JHX87_15695</name>
</gene>
<sequence length="297" mass="32841">MAFIFSRRAYLPAESRFTNSASGTTRYLRLVASDAGPHGGPAMSPTDWLAMVQDTAQTPDILIFVHGYNTSQAALWRRHMVLKLKLVENGYKGALVSYDWPSDGDRLRYISERREAKAVSTAFLADGILMLLTRAAGYRVHILAHSMGAYLTLRALAAFGGVGRVDQVIFTAADINSAWMGSGVWGGMVMQRRCLRFTNYHNPDDKVLVLSKNWFHSGAERAGLEGLPGRTPPNCRDVYCARQYQIGTAARTLARSHNWYFEDSGFYRDLSMTLAGVKAAQMPTRVATNKGGQALYA</sequence>
<dbReference type="Gene3D" id="3.40.50.1820">
    <property type="entry name" value="alpha/beta hydrolase"/>
    <property type="match status" value="1"/>
</dbReference>
<reference evidence="1 2" key="1">
    <citation type="submission" date="2021-01" db="EMBL/GenBank/DDBJ databases">
        <title>Biogeographic distribution of Paracoccus.</title>
        <authorList>
            <person name="Hollensteiner J."/>
            <person name="Leineberger J."/>
            <person name="Brinkhoff T."/>
            <person name="Daniel R."/>
        </authorList>
    </citation>
    <scope>NUCLEOTIDE SEQUENCE [LARGE SCALE GENOMIC DNA]</scope>
    <source>
        <strain evidence="1 2">KCTC 22803</strain>
    </source>
</reference>
<evidence type="ECO:0000313" key="1">
    <source>
        <dbReference type="EMBL" id="WCR06894.1"/>
    </source>
</evidence>
<evidence type="ECO:0000313" key="2">
    <source>
        <dbReference type="Proteomes" id="UP001219349"/>
    </source>
</evidence>
<dbReference type="InterPro" id="IPR029058">
    <property type="entry name" value="AB_hydrolase_fold"/>
</dbReference>
<organism evidence="1 2">
    <name type="scientific">Paracoccus fistulariae</name>
    <dbReference type="NCBI Taxonomy" id="658446"/>
    <lineage>
        <taxon>Bacteria</taxon>
        <taxon>Pseudomonadati</taxon>
        <taxon>Pseudomonadota</taxon>
        <taxon>Alphaproteobacteria</taxon>
        <taxon>Rhodobacterales</taxon>
        <taxon>Paracoccaceae</taxon>
        <taxon>Paracoccus</taxon>
    </lineage>
</organism>
<dbReference type="InterPro" id="IPR010297">
    <property type="entry name" value="DUF900_hydrolase"/>
</dbReference>
<dbReference type="RefSeq" id="WP_271886665.1">
    <property type="nucleotide sequence ID" value="NZ_CP067136.1"/>
</dbReference>
<dbReference type="GO" id="GO:0016787">
    <property type="term" value="F:hydrolase activity"/>
    <property type="evidence" value="ECO:0007669"/>
    <property type="project" value="UniProtKB-KW"/>
</dbReference>
<accession>A0ABY7SJ19</accession>
<dbReference type="SUPFAM" id="SSF53474">
    <property type="entry name" value="alpha/beta-Hydrolases"/>
    <property type="match status" value="1"/>
</dbReference>
<keyword evidence="2" id="KW-1185">Reference proteome</keyword>
<dbReference type="EMBL" id="CP067136">
    <property type="protein sequence ID" value="WCR06894.1"/>
    <property type="molecule type" value="Genomic_DNA"/>
</dbReference>
<proteinExistence type="predicted"/>